<dbReference type="EMBL" id="CAUYUJ010020503">
    <property type="protein sequence ID" value="CAK0898703.1"/>
    <property type="molecule type" value="Genomic_DNA"/>
</dbReference>
<gene>
    <name evidence="1" type="ORF">PCOR1329_LOCUS76441</name>
</gene>
<protein>
    <recommendedName>
        <fullName evidence="3">Phospholipase B-like</fullName>
    </recommendedName>
</protein>
<name>A0ABN9XJU6_9DINO</name>
<evidence type="ECO:0000313" key="1">
    <source>
        <dbReference type="EMBL" id="CAK0898703.1"/>
    </source>
</evidence>
<dbReference type="Proteomes" id="UP001189429">
    <property type="component" value="Unassembled WGS sequence"/>
</dbReference>
<reference evidence="1" key="1">
    <citation type="submission" date="2023-10" db="EMBL/GenBank/DDBJ databases">
        <authorList>
            <person name="Chen Y."/>
            <person name="Shah S."/>
            <person name="Dougan E. K."/>
            <person name="Thang M."/>
            <person name="Chan C."/>
        </authorList>
    </citation>
    <scope>NUCLEOTIDE SEQUENCE [LARGE SCALE GENOMIC DNA]</scope>
</reference>
<keyword evidence="2" id="KW-1185">Reference proteome</keyword>
<evidence type="ECO:0000313" key="2">
    <source>
        <dbReference type="Proteomes" id="UP001189429"/>
    </source>
</evidence>
<evidence type="ECO:0008006" key="3">
    <source>
        <dbReference type="Google" id="ProtNLM"/>
    </source>
</evidence>
<proteinExistence type="predicted"/>
<comment type="caution">
    <text evidence="1">The sequence shown here is derived from an EMBL/GenBank/DDBJ whole genome shotgun (WGS) entry which is preliminary data.</text>
</comment>
<organism evidence="1 2">
    <name type="scientific">Prorocentrum cordatum</name>
    <dbReference type="NCBI Taxonomy" id="2364126"/>
    <lineage>
        <taxon>Eukaryota</taxon>
        <taxon>Sar</taxon>
        <taxon>Alveolata</taxon>
        <taxon>Dinophyceae</taxon>
        <taxon>Prorocentrales</taxon>
        <taxon>Prorocentraceae</taxon>
        <taxon>Prorocentrum</taxon>
    </lineage>
</organism>
<accession>A0ABN9XJU6</accession>
<sequence length="359" mass="37695">MNGTWLAPVGYYAGADSAVALQVSPDWTGRPFYPNGEAVLYPCACGYMCCPPSCRCPCSCCGARLVVGGGFVETFAFGGGAPATSEQTGGRAAVGYPVGKPMSLAAAVGISSFAVGGVLEGSAVLGKSLNPQALDWPVLDPSVQPGPQSALRYEYGDGGIVDNSGLLALLQRGARKVVWIASSHVELSTSYDFAGATPATFDPDAADVTQQLSTLFGYPYNTLGSHQAHNQVFSKDRLLDVVRRLANLRDEGKPAVCSFNCEVLPHAWWGISGGFEVDVLLIYLTSTSNFEAALPGDTNAELAKKTYGAFANFPIYRTVGNNGMAANELGLTGCQTNFTAAQGEYSVSQNADVFRQFLS</sequence>